<dbReference type="RefSeq" id="WP_135960138.1">
    <property type="nucleotide sequence ID" value="NZ_AQFR02000003.1"/>
</dbReference>
<dbReference type="InterPro" id="IPR006524">
    <property type="entry name" value="ArpU-like"/>
</dbReference>
<proteinExistence type="predicted"/>
<accession>A0A4S2BQZ2</accession>
<sequence length="146" mass="16766">MDLLPKLNEQKTYENVTNFFKRDLERIVLMSGSRMTDLASPNLNGAPGSSNFNNVEINLINGLDAQNIVKSVNDALHYGVDPVSKKILIGLYINHQRWVDIQPLIYREHTSFSVYRKHALISFAYSFEGWQVKNHCDKVIKLIETE</sequence>
<evidence type="ECO:0000313" key="1">
    <source>
        <dbReference type="EMBL" id="TGY17579.1"/>
    </source>
</evidence>
<gene>
    <name evidence="1" type="ORF">E5351_00265</name>
</gene>
<protein>
    <recommendedName>
        <fullName evidence="3">ArpU family transcriptional regulator</fullName>
    </recommendedName>
</protein>
<evidence type="ECO:0000313" key="2">
    <source>
        <dbReference type="Proteomes" id="UP000309117"/>
    </source>
</evidence>
<dbReference type="Proteomes" id="UP000309117">
    <property type="component" value="Unassembled WGS sequence"/>
</dbReference>
<dbReference type="AlphaFoldDB" id="A0A4S2BQZ2"/>
<reference evidence="1 2" key="1">
    <citation type="submission" date="2019-04" db="EMBL/GenBank/DDBJ databases">
        <title>Microbes associate with the intestines of laboratory mice.</title>
        <authorList>
            <person name="Navarre W."/>
            <person name="Wong E."/>
            <person name="Huang K."/>
            <person name="Tropini C."/>
            <person name="Ng K."/>
            <person name="Yu B."/>
        </authorList>
    </citation>
    <scope>NUCLEOTIDE SEQUENCE [LARGE SCALE GENOMIC DNA]</scope>
    <source>
        <strain evidence="1 2">NM61_E11</strain>
    </source>
</reference>
<comment type="caution">
    <text evidence="1">The sequence shown here is derived from an EMBL/GenBank/DDBJ whole genome shotgun (WGS) entry which is preliminary data.</text>
</comment>
<dbReference type="NCBIfam" id="TIGR01637">
    <property type="entry name" value="phage_arpU"/>
    <property type="match status" value="1"/>
</dbReference>
<name>A0A4S2BQZ2_9LACO</name>
<evidence type="ECO:0008006" key="3">
    <source>
        <dbReference type="Google" id="ProtNLM"/>
    </source>
</evidence>
<dbReference type="EMBL" id="SRYV01000001">
    <property type="protein sequence ID" value="TGY17579.1"/>
    <property type="molecule type" value="Genomic_DNA"/>
</dbReference>
<organism evidence="1 2">
    <name type="scientific">Lactobacillus intestinalis</name>
    <dbReference type="NCBI Taxonomy" id="151781"/>
    <lineage>
        <taxon>Bacteria</taxon>
        <taxon>Bacillati</taxon>
        <taxon>Bacillota</taxon>
        <taxon>Bacilli</taxon>
        <taxon>Lactobacillales</taxon>
        <taxon>Lactobacillaceae</taxon>
        <taxon>Lactobacillus</taxon>
    </lineage>
</organism>